<dbReference type="RefSeq" id="WP_047747804.1">
    <property type="nucleotide sequence ID" value="NZ_LEDI01000007.1"/>
</dbReference>
<dbReference type="SUPFAM" id="SSF103084">
    <property type="entry name" value="Holliday junction resolvase RusA"/>
    <property type="match status" value="1"/>
</dbReference>
<dbReference type="GO" id="GO:0000287">
    <property type="term" value="F:magnesium ion binding"/>
    <property type="evidence" value="ECO:0007669"/>
    <property type="project" value="InterPro"/>
</dbReference>
<dbReference type="AlphaFoldDB" id="A0A837LMJ9"/>
<evidence type="ECO:0000313" key="1">
    <source>
        <dbReference type="EMBL" id="KLQ07011.1"/>
    </source>
</evidence>
<protein>
    <submittedName>
        <fullName evidence="1">Endodeoxyribonuclease RusA</fullName>
    </submittedName>
</protein>
<gene>
    <name evidence="1" type="ORF">ABF77_03990</name>
</gene>
<dbReference type="Gene3D" id="3.30.1330.70">
    <property type="entry name" value="Holliday junction resolvase RusA"/>
    <property type="match status" value="1"/>
</dbReference>
<proteinExistence type="predicted"/>
<dbReference type="InterPro" id="IPR008822">
    <property type="entry name" value="Endonuclease_RusA-like"/>
</dbReference>
<comment type="caution">
    <text evidence="1">The sequence shown here is derived from an EMBL/GenBank/DDBJ whole genome shotgun (WGS) entry which is preliminary data.</text>
</comment>
<sequence>MPKYLITPVGKPRMTRADKWKQRPPVMRYRMFCDEAHLHGIRVPENGAHITFVLPMPTSWSKKKRAAMDGQPHQQKPDLDNLTKSLLDALFEDDSHIWDARTSKVWGKTGMIIIEDIGEKNA</sequence>
<reference evidence="1 2" key="1">
    <citation type="submission" date="2015-06" db="EMBL/GenBank/DDBJ databases">
        <authorList>
            <person name="Adams M."/>
            <person name="Sutton G."/>
            <person name="Nelson K."/>
            <person name="Bonomo R."/>
            <person name="McCorrison J."/>
            <person name="Sanka R."/>
            <person name="Brinkac L."/>
            <person name="Nierman W."/>
        </authorList>
    </citation>
    <scope>NUCLEOTIDE SEQUENCE [LARGE SCALE GENOMIC DNA]</scope>
    <source>
        <strain evidence="1 2">GN02692</strain>
    </source>
</reference>
<dbReference type="GO" id="GO:0006281">
    <property type="term" value="P:DNA repair"/>
    <property type="evidence" value="ECO:0007669"/>
    <property type="project" value="InterPro"/>
</dbReference>
<dbReference type="InterPro" id="IPR036614">
    <property type="entry name" value="RusA-like_sf"/>
</dbReference>
<dbReference type="GO" id="GO:0006310">
    <property type="term" value="P:DNA recombination"/>
    <property type="evidence" value="ECO:0007669"/>
    <property type="project" value="InterPro"/>
</dbReference>
<dbReference type="Proteomes" id="UP000036013">
    <property type="component" value="Unassembled WGS sequence"/>
</dbReference>
<dbReference type="EMBL" id="LEDI01000007">
    <property type="protein sequence ID" value="KLQ07011.1"/>
    <property type="molecule type" value="Genomic_DNA"/>
</dbReference>
<dbReference type="Pfam" id="PF05866">
    <property type="entry name" value="RusA"/>
    <property type="match status" value="1"/>
</dbReference>
<name>A0A837LMJ9_9ENTR</name>
<accession>A0A837LMJ9</accession>
<evidence type="ECO:0000313" key="2">
    <source>
        <dbReference type="Proteomes" id="UP000036013"/>
    </source>
</evidence>
<organism evidence="1 2">
    <name type="scientific">Enterobacter roggenkampii</name>
    <dbReference type="NCBI Taxonomy" id="1812935"/>
    <lineage>
        <taxon>Bacteria</taxon>
        <taxon>Pseudomonadati</taxon>
        <taxon>Pseudomonadota</taxon>
        <taxon>Gammaproteobacteria</taxon>
        <taxon>Enterobacterales</taxon>
        <taxon>Enterobacteriaceae</taxon>
        <taxon>Enterobacter</taxon>
        <taxon>Enterobacter cloacae complex</taxon>
    </lineage>
</organism>